<gene>
    <name evidence="2" type="ORF">B0H17DRAFT_1137276</name>
</gene>
<accession>A0AAD7D969</accession>
<keyword evidence="3" id="KW-1185">Reference proteome</keyword>
<name>A0AAD7D969_MYCRO</name>
<organism evidence="2 3">
    <name type="scientific">Mycena rosella</name>
    <name type="common">Pink bonnet</name>
    <name type="synonym">Agaricus rosellus</name>
    <dbReference type="NCBI Taxonomy" id="1033263"/>
    <lineage>
        <taxon>Eukaryota</taxon>
        <taxon>Fungi</taxon>
        <taxon>Dikarya</taxon>
        <taxon>Basidiomycota</taxon>
        <taxon>Agaricomycotina</taxon>
        <taxon>Agaricomycetes</taxon>
        <taxon>Agaricomycetidae</taxon>
        <taxon>Agaricales</taxon>
        <taxon>Marasmiineae</taxon>
        <taxon>Mycenaceae</taxon>
        <taxon>Mycena</taxon>
    </lineage>
</organism>
<dbReference type="AlphaFoldDB" id="A0AAD7D969"/>
<dbReference type="EMBL" id="JARKIE010000101">
    <property type="protein sequence ID" value="KAJ7685936.1"/>
    <property type="molecule type" value="Genomic_DNA"/>
</dbReference>
<evidence type="ECO:0000313" key="3">
    <source>
        <dbReference type="Proteomes" id="UP001221757"/>
    </source>
</evidence>
<evidence type="ECO:0000313" key="2">
    <source>
        <dbReference type="EMBL" id="KAJ7685936.1"/>
    </source>
</evidence>
<dbReference type="Proteomes" id="UP001221757">
    <property type="component" value="Unassembled WGS sequence"/>
</dbReference>
<protein>
    <submittedName>
        <fullName evidence="2">Uncharacterized protein</fullName>
    </submittedName>
</protein>
<reference evidence="2" key="1">
    <citation type="submission" date="2023-03" db="EMBL/GenBank/DDBJ databases">
        <title>Massive genome expansion in bonnet fungi (Mycena s.s.) driven by repeated elements and novel gene families across ecological guilds.</title>
        <authorList>
            <consortium name="Lawrence Berkeley National Laboratory"/>
            <person name="Harder C.B."/>
            <person name="Miyauchi S."/>
            <person name="Viragh M."/>
            <person name="Kuo A."/>
            <person name="Thoen E."/>
            <person name="Andreopoulos B."/>
            <person name="Lu D."/>
            <person name="Skrede I."/>
            <person name="Drula E."/>
            <person name="Henrissat B."/>
            <person name="Morin E."/>
            <person name="Kohler A."/>
            <person name="Barry K."/>
            <person name="LaButti K."/>
            <person name="Morin E."/>
            <person name="Salamov A."/>
            <person name="Lipzen A."/>
            <person name="Mereny Z."/>
            <person name="Hegedus B."/>
            <person name="Baldrian P."/>
            <person name="Stursova M."/>
            <person name="Weitz H."/>
            <person name="Taylor A."/>
            <person name="Grigoriev I.V."/>
            <person name="Nagy L.G."/>
            <person name="Martin F."/>
            <person name="Kauserud H."/>
        </authorList>
    </citation>
    <scope>NUCLEOTIDE SEQUENCE</scope>
    <source>
        <strain evidence="2">CBHHK067</strain>
    </source>
</reference>
<sequence length="346" mass="38079">MCVGSIFPLHKSTGLRRATAHQNDDADKVGSPNCVHSVDLICAASHLRVDLREPRGNHRKAFKKNGTAHAKEYNFHPSNPLQFLVQHTFGARDVSRRLAKRIRLPRISSIRPVIRDQSQLSTASTLFHNSDHLIFTNPQRICVVERAIKNPLAGADNRGMPLRKTAALCIGHPPNSRQINIVAELAMSEGLVGDAGDEPYHRTRARPVPHSSPRTSTRTALDRRQRCAARDWTLGSIQKGTRWGSYPGLTKGFSDCEEMDGWTGPAGRSGQFDEDEKWEGRECPGCIKEWFGLTAKELQGHELEEGTVGGGVSDCSASNSPEKFGAVRGTVQCISELDSDISWGDV</sequence>
<comment type="caution">
    <text evidence="2">The sequence shown here is derived from an EMBL/GenBank/DDBJ whole genome shotgun (WGS) entry which is preliminary data.</text>
</comment>
<evidence type="ECO:0000256" key="1">
    <source>
        <dbReference type="SAM" id="MobiDB-lite"/>
    </source>
</evidence>
<proteinExistence type="predicted"/>
<feature type="region of interest" description="Disordered" evidence="1">
    <location>
        <begin position="202"/>
        <end position="222"/>
    </location>
</feature>